<dbReference type="AlphaFoldDB" id="A0A165P4Q0"/>
<sequence>MFEELNSTSFRLLGRFMHEWNAQKADVGTDARMDFENYVLAFPTAVGLSELRELSSRLVDIDILSSRVSDVVAITTQKDRDTCDMILEVLRERLLLASEDNKERLRNRFDVLSFLFDFKSIVKVPLHSDSWVCLADATVWRFPDQNQTNSEHRRRYLPYLGWGCPYNGLERLIGDMHSLRLVPSEELPKRLKYYVPIVGSLDDSAEYSFSWSARTSRYGTVTSRNGYIVHPNLGMPHCIYWLRGCCLRRKEWKVVQHLTYTGRLLNGITVYALIHPVIVTLHFGRTLVLARNTIQAATGASMFQKLYLM</sequence>
<evidence type="ECO:0000313" key="1">
    <source>
        <dbReference type="EMBL" id="KZT20515.1"/>
    </source>
</evidence>
<reference evidence="1 2" key="1">
    <citation type="journal article" date="2016" name="Mol. Biol. Evol.">
        <title>Comparative Genomics of Early-Diverging Mushroom-Forming Fungi Provides Insights into the Origins of Lignocellulose Decay Capabilities.</title>
        <authorList>
            <person name="Nagy L.G."/>
            <person name="Riley R."/>
            <person name="Tritt A."/>
            <person name="Adam C."/>
            <person name="Daum C."/>
            <person name="Floudas D."/>
            <person name="Sun H."/>
            <person name="Yadav J.S."/>
            <person name="Pangilinan J."/>
            <person name="Larsson K.H."/>
            <person name="Matsuura K."/>
            <person name="Barry K."/>
            <person name="Labutti K."/>
            <person name="Kuo R."/>
            <person name="Ohm R.A."/>
            <person name="Bhattacharya S.S."/>
            <person name="Shirouzu T."/>
            <person name="Yoshinaga Y."/>
            <person name="Martin F.M."/>
            <person name="Grigoriev I.V."/>
            <person name="Hibbett D.S."/>
        </authorList>
    </citation>
    <scope>NUCLEOTIDE SEQUENCE [LARGE SCALE GENOMIC DNA]</scope>
    <source>
        <strain evidence="1 2">HHB14362 ss-1</strain>
    </source>
</reference>
<accession>A0A165P4Q0</accession>
<dbReference type="InParanoid" id="A0A165P4Q0"/>
<name>A0A165P4Q0_9AGAM</name>
<protein>
    <submittedName>
        <fullName evidence="1">Uncharacterized protein</fullName>
    </submittedName>
</protein>
<keyword evidence="2" id="KW-1185">Reference proteome</keyword>
<dbReference type="OrthoDB" id="10559406at2759"/>
<proteinExistence type="predicted"/>
<dbReference type="Proteomes" id="UP000076761">
    <property type="component" value="Unassembled WGS sequence"/>
</dbReference>
<evidence type="ECO:0000313" key="2">
    <source>
        <dbReference type="Proteomes" id="UP000076761"/>
    </source>
</evidence>
<gene>
    <name evidence="1" type="ORF">NEOLEDRAFT_841964</name>
</gene>
<dbReference type="EMBL" id="KV425619">
    <property type="protein sequence ID" value="KZT20515.1"/>
    <property type="molecule type" value="Genomic_DNA"/>
</dbReference>
<organism evidence="1 2">
    <name type="scientific">Neolentinus lepideus HHB14362 ss-1</name>
    <dbReference type="NCBI Taxonomy" id="1314782"/>
    <lineage>
        <taxon>Eukaryota</taxon>
        <taxon>Fungi</taxon>
        <taxon>Dikarya</taxon>
        <taxon>Basidiomycota</taxon>
        <taxon>Agaricomycotina</taxon>
        <taxon>Agaricomycetes</taxon>
        <taxon>Gloeophyllales</taxon>
        <taxon>Gloeophyllaceae</taxon>
        <taxon>Neolentinus</taxon>
    </lineage>
</organism>